<reference evidence="14 15" key="1">
    <citation type="submission" date="2023-07" db="EMBL/GenBank/DDBJ databases">
        <authorList>
            <person name="Peeters C."/>
        </authorList>
    </citation>
    <scope>NUCLEOTIDE SEQUENCE [LARGE SCALE GENOMIC DNA]</scope>
    <source>
        <strain evidence="14 15">LMG 19083</strain>
    </source>
</reference>
<keyword evidence="15" id="KW-1185">Reference proteome</keyword>
<dbReference type="Pfam" id="PF01127">
    <property type="entry name" value="Sdh_cyt"/>
    <property type="match status" value="1"/>
</dbReference>
<evidence type="ECO:0000256" key="13">
    <source>
        <dbReference type="SAM" id="Phobius"/>
    </source>
</evidence>
<comment type="function">
    <text evidence="2">Membrane-anchoring subunit of succinate dehydrogenase (SDH).</text>
</comment>
<comment type="cofactor">
    <cofactor evidence="1">
        <name>heme</name>
        <dbReference type="ChEBI" id="CHEBI:30413"/>
    </cofactor>
</comment>
<dbReference type="InterPro" id="IPR000701">
    <property type="entry name" value="SuccDH_FuR_B_TM-su"/>
</dbReference>
<comment type="caution">
    <text evidence="14">The sequence shown here is derived from an EMBL/GenBank/DDBJ whole genome shotgun (WGS) entry which is preliminary data.</text>
</comment>
<protein>
    <recommendedName>
        <fullName evidence="5">Succinate dehydrogenase cytochrome b556 subunit</fullName>
    </recommendedName>
</protein>
<dbReference type="Gene3D" id="1.20.1300.10">
    <property type="entry name" value="Fumarate reductase/succinate dehydrogenase, transmembrane subunit"/>
    <property type="match status" value="1"/>
</dbReference>
<evidence type="ECO:0000256" key="10">
    <source>
        <dbReference type="ARBA" id="ARBA00023004"/>
    </source>
</evidence>
<comment type="subunit">
    <text evidence="12">Part of an enzyme complex containing four subunits: a flavoprotein, an iron-sulfur protein, plus two membrane-anchoring proteins, SdhC and SdhD. The complex can form homotrimers.</text>
</comment>
<evidence type="ECO:0000256" key="3">
    <source>
        <dbReference type="ARBA" id="ARBA00004370"/>
    </source>
</evidence>
<keyword evidence="6" id="KW-0349">Heme</keyword>
<gene>
    <name evidence="14" type="ORF">LMG19083_01359</name>
</gene>
<name>A0ABM9J8G3_9RALS</name>
<evidence type="ECO:0000256" key="7">
    <source>
        <dbReference type="ARBA" id="ARBA00022692"/>
    </source>
</evidence>
<dbReference type="InterPro" id="IPR014314">
    <property type="entry name" value="Succ_DH_cytb556"/>
</dbReference>
<keyword evidence="8" id="KW-0479">Metal-binding</keyword>
<dbReference type="RefSeq" id="WP_316664872.1">
    <property type="nucleotide sequence ID" value="NZ_CATZBU010000003.1"/>
</dbReference>
<dbReference type="PANTHER" id="PTHR10978">
    <property type="entry name" value="SUCCINATE DEHYDROGENASE CYTOCHROME B560 SUBUNIT"/>
    <property type="match status" value="1"/>
</dbReference>
<keyword evidence="7 13" id="KW-0812">Transmembrane</keyword>
<evidence type="ECO:0000256" key="8">
    <source>
        <dbReference type="ARBA" id="ARBA00022723"/>
    </source>
</evidence>
<evidence type="ECO:0000256" key="11">
    <source>
        <dbReference type="ARBA" id="ARBA00023136"/>
    </source>
</evidence>
<dbReference type="CDD" id="cd03499">
    <property type="entry name" value="SQR_TypeC_SdhC"/>
    <property type="match status" value="1"/>
</dbReference>
<evidence type="ECO:0000256" key="4">
    <source>
        <dbReference type="ARBA" id="ARBA00007244"/>
    </source>
</evidence>
<evidence type="ECO:0000256" key="12">
    <source>
        <dbReference type="ARBA" id="ARBA00025912"/>
    </source>
</evidence>
<evidence type="ECO:0000256" key="9">
    <source>
        <dbReference type="ARBA" id="ARBA00022989"/>
    </source>
</evidence>
<proteinExistence type="inferred from homology"/>
<accession>A0ABM9J8G3</accession>
<evidence type="ECO:0000256" key="1">
    <source>
        <dbReference type="ARBA" id="ARBA00001971"/>
    </source>
</evidence>
<evidence type="ECO:0000313" key="14">
    <source>
        <dbReference type="EMBL" id="CAJ0785938.1"/>
    </source>
</evidence>
<comment type="subcellular location">
    <subcellularLocation>
        <location evidence="3">Membrane</location>
    </subcellularLocation>
</comment>
<feature type="transmembrane region" description="Helical" evidence="13">
    <location>
        <begin position="116"/>
        <end position="135"/>
    </location>
</feature>
<dbReference type="InterPro" id="IPR034804">
    <property type="entry name" value="SQR/QFR_C/D"/>
</dbReference>
<sequence>MAIHSKRGTAVYRNIGFSDITTKYRMPLAARVSILHRVSGALLFLFIPFLLHLLGQSLASERSFDGVKQALATVPARLVILGLSWAYLHHFCAGIRFLWMDVDHNATARQSSRRSAIAVFAVSLALTAIAVFKLFGAAS</sequence>
<evidence type="ECO:0000256" key="6">
    <source>
        <dbReference type="ARBA" id="ARBA00022617"/>
    </source>
</evidence>
<organism evidence="14 15">
    <name type="scientific">Ralstonia psammae</name>
    <dbReference type="NCBI Taxonomy" id="3058598"/>
    <lineage>
        <taxon>Bacteria</taxon>
        <taxon>Pseudomonadati</taxon>
        <taxon>Pseudomonadota</taxon>
        <taxon>Betaproteobacteria</taxon>
        <taxon>Burkholderiales</taxon>
        <taxon>Burkholderiaceae</taxon>
        <taxon>Ralstonia</taxon>
    </lineage>
</organism>
<keyword evidence="9 13" id="KW-1133">Transmembrane helix</keyword>
<dbReference type="PANTHER" id="PTHR10978:SF5">
    <property type="entry name" value="SUCCINATE DEHYDROGENASE CYTOCHROME B560 SUBUNIT, MITOCHONDRIAL"/>
    <property type="match status" value="1"/>
</dbReference>
<dbReference type="Proteomes" id="UP001189813">
    <property type="component" value="Unassembled WGS sequence"/>
</dbReference>
<comment type="similarity">
    <text evidence="4">Belongs to the cytochrome b560 family.</text>
</comment>
<dbReference type="PIRSF" id="PIRSF000178">
    <property type="entry name" value="SDH_cyt_b560"/>
    <property type="match status" value="1"/>
</dbReference>
<keyword evidence="11 13" id="KW-0472">Membrane</keyword>
<feature type="transmembrane region" description="Helical" evidence="13">
    <location>
        <begin position="74"/>
        <end position="95"/>
    </location>
</feature>
<evidence type="ECO:0000256" key="2">
    <source>
        <dbReference type="ARBA" id="ARBA00004050"/>
    </source>
</evidence>
<dbReference type="NCBIfam" id="TIGR02970">
    <property type="entry name" value="succ_dehyd_cytB"/>
    <property type="match status" value="1"/>
</dbReference>
<feature type="transmembrane region" description="Helical" evidence="13">
    <location>
        <begin position="34"/>
        <end position="54"/>
    </location>
</feature>
<evidence type="ECO:0000256" key="5">
    <source>
        <dbReference type="ARBA" id="ARBA00020076"/>
    </source>
</evidence>
<dbReference type="EMBL" id="CATZBU010000003">
    <property type="protein sequence ID" value="CAJ0785938.1"/>
    <property type="molecule type" value="Genomic_DNA"/>
</dbReference>
<dbReference type="SUPFAM" id="SSF81343">
    <property type="entry name" value="Fumarate reductase respiratory complex transmembrane subunits"/>
    <property type="match status" value="1"/>
</dbReference>
<evidence type="ECO:0000313" key="15">
    <source>
        <dbReference type="Proteomes" id="UP001189813"/>
    </source>
</evidence>
<keyword evidence="10" id="KW-0408">Iron</keyword>